<dbReference type="SUPFAM" id="SSF55486">
    <property type="entry name" value="Metalloproteases ('zincins'), catalytic domain"/>
    <property type="match status" value="1"/>
</dbReference>
<name>A0A7W8BL81_9ACTN</name>
<proteinExistence type="predicted"/>
<dbReference type="EMBL" id="JACHJE010000004">
    <property type="protein sequence ID" value="MBB5125482.1"/>
    <property type="molecule type" value="Genomic_DNA"/>
</dbReference>
<reference evidence="2 3" key="1">
    <citation type="submission" date="2020-08" db="EMBL/GenBank/DDBJ databases">
        <title>Genomic Encyclopedia of Type Strains, Phase III (KMG-III): the genomes of soil and plant-associated and newly described type strains.</title>
        <authorList>
            <person name="Whitman W."/>
        </authorList>
    </citation>
    <scope>NUCLEOTIDE SEQUENCE [LARGE SCALE GENOMIC DNA]</scope>
    <source>
        <strain evidence="2 3">CECT 3226</strain>
    </source>
</reference>
<gene>
    <name evidence="2" type="ORF">FHS32_002214</name>
</gene>
<dbReference type="InterPro" id="IPR024079">
    <property type="entry name" value="MetalloPept_cat_dom_sf"/>
</dbReference>
<sequence>MPGAKNDLRAADLRFHTHDHDFTNKPTSSCSNEYDIRSVGPHEAGHVFGLGHVGSGHSNLTMCTDSFTCETMPGPPAGETSWPSVASTGRNTMSRSGRTTRVSLVAAMMMLAVACTSESSSDGGEQAESCAYRVLYQDRTYRDVANVEFTAGEKLGSATIPPCQDTGDQDKAEESGETTTAYAVDGISPDMAVAVGDSPDDATFVASHSGNKLPPEIRKLIDRS</sequence>
<feature type="compositionally biased region" description="Polar residues" evidence="1">
    <location>
        <begin position="81"/>
        <end position="97"/>
    </location>
</feature>
<dbReference type="InterPro" id="IPR046248">
    <property type="entry name" value="DUF6281"/>
</dbReference>
<keyword evidence="3" id="KW-1185">Reference proteome</keyword>
<dbReference type="Pfam" id="PF19797">
    <property type="entry name" value="DUF6281"/>
    <property type="match status" value="1"/>
</dbReference>
<evidence type="ECO:0000256" key="1">
    <source>
        <dbReference type="SAM" id="MobiDB-lite"/>
    </source>
</evidence>
<feature type="region of interest" description="Disordered" evidence="1">
    <location>
        <begin position="158"/>
        <end position="184"/>
    </location>
</feature>
<organism evidence="2 3">
    <name type="scientific">Streptomyces griseoloalbus</name>
    <dbReference type="NCBI Taxonomy" id="67303"/>
    <lineage>
        <taxon>Bacteria</taxon>
        <taxon>Bacillati</taxon>
        <taxon>Actinomycetota</taxon>
        <taxon>Actinomycetes</taxon>
        <taxon>Kitasatosporales</taxon>
        <taxon>Streptomycetaceae</taxon>
        <taxon>Streptomyces</taxon>
    </lineage>
</organism>
<dbReference type="Gene3D" id="3.40.390.10">
    <property type="entry name" value="Collagenase (Catalytic Domain)"/>
    <property type="match status" value="1"/>
</dbReference>
<evidence type="ECO:0008006" key="4">
    <source>
        <dbReference type="Google" id="ProtNLM"/>
    </source>
</evidence>
<dbReference type="Proteomes" id="UP000568022">
    <property type="component" value="Unassembled WGS sequence"/>
</dbReference>
<accession>A0A7W8BL81</accession>
<comment type="caution">
    <text evidence="2">The sequence shown here is derived from an EMBL/GenBank/DDBJ whole genome shotgun (WGS) entry which is preliminary data.</text>
</comment>
<evidence type="ECO:0000313" key="3">
    <source>
        <dbReference type="Proteomes" id="UP000568022"/>
    </source>
</evidence>
<evidence type="ECO:0000313" key="2">
    <source>
        <dbReference type="EMBL" id="MBB5125482.1"/>
    </source>
</evidence>
<dbReference type="AlphaFoldDB" id="A0A7W8BL81"/>
<feature type="region of interest" description="Disordered" evidence="1">
    <location>
        <begin position="75"/>
        <end position="97"/>
    </location>
</feature>
<protein>
    <recommendedName>
        <fullName evidence="4">Peptidase M10 metallopeptidase domain-containing protein</fullName>
    </recommendedName>
</protein>
<dbReference type="GO" id="GO:0008237">
    <property type="term" value="F:metallopeptidase activity"/>
    <property type="evidence" value="ECO:0007669"/>
    <property type="project" value="InterPro"/>
</dbReference>